<feature type="chain" id="PRO_5047395926" description="Family with sequence similarity 209 member B" evidence="2">
    <location>
        <begin position="20"/>
        <end position="168"/>
    </location>
</feature>
<dbReference type="Proteomes" id="UP001176941">
    <property type="component" value="Chromosome 11"/>
</dbReference>
<reference evidence="3" key="1">
    <citation type="submission" date="2023-04" db="EMBL/GenBank/DDBJ databases">
        <authorList>
            <consortium name="ELIXIR-Norway"/>
        </authorList>
    </citation>
    <scope>NUCLEOTIDE SEQUENCE [LARGE SCALE GENOMIC DNA]</scope>
</reference>
<keyword evidence="1" id="KW-1133">Transmembrane helix</keyword>
<protein>
    <recommendedName>
        <fullName evidence="5">Family with sequence similarity 209 member B</fullName>
    </recommendedName>
</protein>
<dbReference type="PANTHER" id="PTHR35157">
    <property type="entry name" value="PROTEIN FAM209A"/>
    <property type="match status" value="1"/>
</dbReference>
<feature type="signal peptide" evidence="2">
    <location>
        <begin position="1"/>
        <end position="19"/>
    </location>
</feature>
<sequence>MQSLKWCLFLPLCLSCGYAFMFSSLRDKPKETQGKVPCGGHFRIRQNLPEHTQSWLGSKWLWLIFIVVLYVILKFRGDSEKNKVQTPPTLRGCTFRPPGRKNASPNKDYTFSTLTQLEMDLVKFVSRVRNLKVTMATGGHFRPQNLGGVDPHHNVTIYEIWGEEDPAD</sequence>
<feature type="transmembrane region" description="Helical" evidence="1">
    <location>
        <begin position="55"/>
        <end position="73"/>
    </location>
</feature>
<accession>A0ABN8XYM3</accession>
<keyword evidence="2" id="KW-0732">Signal</keyword>
<evidence type="ECO:0000313" key="4">
    <source>
        <dbReference type="Proteomes" id="UP001176941"/>
    </source>
</evidence>
<proteinExistence type="predicted"/>
<dbReference type="Pfam" id="PF15206">
    <property type="entry name" value="FAM209"/>
    <property type="match status" value="1"/>
</dbReference>
<keyword evidence="1" id="KW-0472">Membrane</keyword>
<dbReference type="PANTHER" id="PTHR35157:SF1">
    <property type="entry name" value="PROTEIN FAM209A"/>
    <property type="match status" value="1"/>
</dbReference>
<keyword evidence="4" id="KW-1185">Reference proteome</keyword>
<dbReference type="EMBL" id="OX459947">
    <property type="protein sequence ID" value="CAI9154425.1"/>
    <property type="molecule type" value="Genomic_DNA"/>
</dbReference>
<name>A0ABN8XYM3_RANTA</name>
<gene>
    <name evidence="3" type="ORF">MRATA1EN1_LOCUS3387</name>
</gene>
<evidence type="ECO:0000313" key="3">
    <source>
        <dbReference type="EMBL" id="CAI9154425.1"/>
    </source>
</evidence>
<keyword evidence="1" id="KW-0812">Transmembrane</keyword>
<dbReference type="InterPro" id="IPR027943">
    <property type="entry name" value="FAM209"/>
</dbReference>
<organism evidence="3 4">
    <name type="scientific">Rangifer tarandus platyrhynchus</name>
    <name type="common">Svalbard reindeer</name>
    <dbReference type="NCBI Taxonomy" id="3082113"/>
    <lineage>
        <taxon>Eukaryota</taxon>
        <taxon>Metazoa</taxon>
        <taxon>Chordata</taxon>
        <taxon>Craniata</taxon>
        <taxon>Vertebrata</taxon>
        <taxon>Euteleostomi</taxon>
        <taxon>Mammalia</taxon>
        <taxon>Eutheria</taxon>
        <taxon>Laurasiatheria</taxon>
        <taxon>Artiodactyla</taxon>
        <taxon>Ruminantia</taxon>
        <taxon>Pecora</taxon>
        <taxon>Cervidae</taxon>
        <taxon>Odocoileinae</taxon>
        <taxon>Rangifer</taxon>
    </lineage>
</organism>
<evidence type="ECO:0008006" key="5">
    <source>
        <dbReference type="Google" id="ProtNLM"/>
    </source>
</evidence>
<evidence type="ECO:0000256" key="2">
    <source>
        <dbReference type="SAM" id="SignalP"/>
    </source>
</evidence>
<evidence type="ECO:0000256" key="1">
    <source>
        <dbReference type="SAM" id="Phobius"/>
    </source>
</evidence>